<keyword evidence="1" id="KW-0732">Signal</keyword>
<evidence type="ECO:0008006" key="4">
    <source>
        <dbReference type="Google" id="ProtNLM"/>
    </source>
</evidence>
<reference evidence="2" key="2">
    <citation type="journal article" date="2021" name="PeerJ">
        <title>Extensive microbial diversity within the chicken gut microbiome revealed by metagenomics and culture.</title>
        <authorList>
            <person name="Gilroy R."/>
            <person name="Ravi A."/>
            <person name="Getino M."/>
            <person name="Pursley I."/>
            <person name="Horton D.L."/>
            <person name="Alikhan N.F."/>
            <person name="Baker D."/>
            <person name="Gharbi K."/>
            <person name="Hall N."/>
            <person name="Watson M."/>
            <person name="Adriaenssens E.M."/>
            <person name="Foster-Nyarko E."/>
            <person name="Jarju S."/>
            <person name="Secka A."/>
            <person name="Antonio M."/>
            <person name="Oren A."/>
            <person name="Chaudhuri R.R."/>
            <person name="La Ragione R."/>
            <person name="Hildebrand F."/>
            <person name="Pallen M.J."/>
        </authorList>
    </citation>
    <scope>NUCLEOTIDE SEQUENCE</scope>
    <source>
        <strain evidence="2">2478</strain>
    </source>
</reference>
<sequence>MKRLRSAVLLLSVISLACLFQSCEESLDYTMRMSPDEQAEAMVGTWVLTRAGMSPPSLDGTGEEHIENNVETGLKYVEITGSEITFNFEAPVPVYFQGKDTCSYPELHEETASFKLQHDVGSIPHLTAINVDGSGTFAFCYSEEEASGANQFSFYTKDDVHAIRMVLSFYIEGYYFEFERE</sequence>
<evidence type="ECO:0000313" key="3">
    <source>
        <dbReference type="Proteomes" id="UP000823771"/>
    </source>
</evidence>
<reference evidence="2" key="1">
    <citation type="submission" date="2020-10" db="EMBL/GenBank/DDBJ databases">
        <authorList>
            <person name="Gilroy R."/>
        </authorList>
    </citation>
    <scope>NUCLEOTIDE SEQUENCE</scope>
    <source>
        <strain evidence="2">2478</strain>
    </source>
</reference>
<accession>A0A9D9NM99</accession>
<dbReference type="AlphaFoldDB" id="A0A9D9NM99"/>
<gene>
    <name evidence="2" type="ORF">IAB80_07340</name>
</gene>
<feature type="signal peptide" evidence="1">
    <location>
        <begin position="1"/>
        <end position="17"/>
    </location>
</feature>
<dbReference type="PROSITE" id="PS51257">
    <property type="entry name" value="PROKAR_LIPOPROTEIN"/>
    <property type="match status" value="1"/>
</dbReference>
<comment type="caution">
    <text evidence="2">The sequence shown here is derived from an EMBL/GenBank/DDBJ whole genome shotgun (WGS) entry which is preliminary data.</text>
</comment>
<evidence type="ECO:0000256" key="1">
    <source>
        <dbReference type="SAM" id="SignalP"/>
    </source>
</evidence>
<dbReference type="Proteomes" id="UP000823771">
    <property type="component" value="Unassembled WGS sequence"/>
</dbReference>
<evidence type="ECO:0000313" key="2">
    <source>
        <dbReference type="EMBL" id="MBO8478685.1"/>
    </source>
</evidence>
<feature type="chain" id="PRO_5038759457" description="Lipocalin-like domain-containing protein" evidence="1">
    <location>
        <begin position="18"/>
        <end position="181"/>
    </location>
</feature>
<name>A0A9D9NM99_9BACT</name>
<protein>
    <recommendedName>
        <fullName evidence="4">Lipocalin-like domain-containing protein</fullName>
    </recommendedName>
</protein>
<organism evidence="2 3">
    <name type="scientific">Candidatus Cryptobacteroides excrementipullorum</name>
    <dbReference type="NCBI Taxonomy" id="2840761"/>
    <lineage>
        <taxon>Bacteria</taxon>
        <taxon>Pseudomonadati</taxon>
        <taxon>Bacteroidota</taxon>
        <taxon>Bacteroidia</taxon>
        <taxon>Bacteroidales</taxon>
        <taxon>Candidatus Cryptobacteroides</taxon>
    </lineage>
</organism>
<dbReference type="EMBL" id="JADILZ010000067">
    <property type="protein sequence ID" value="MBO8478685.1"/>
    <property type="molecule type" value="Genomic_DNA"/>
</dbReference>
<proteinExistence type="predicted"/>